<feature type="chain" id="PRO_5014609910" description="Lipoprotein" evidence="1">
    <location>
        <begin position="22"/>
        <end position="447"/>
    </location>
</feature>
<dbReference type="InterPro" id="IPR054816">
    <property type="entry name" value="Lipoprotein_mollicutes-type_CS"/>
</dbReference>
<organism evidence="2 3">
    <name type="scientific">Spiroplasma floricola 23-6</name>
    <dbReference type="NCBI Taxonomy" id="1336749"/>
    <lineage>
        <taxon>Bacteria</taxon>
        <taxon>Bacillati</taxon>
        <taxon>Mycoplasmatota</taxon>
        <taxon>Mollicutes</taxon>
        <taxon>Entomoplasmatales</taxon>
        <taxon>Spiroplasmataceae</taxon>
        <taxon>Spiroplasma</taxon>
    </lineage>
</organism>
<feature type="signal peptide" evidence="1">
    <location>
        <begin position="1"/>
        <end position="21"/>
    </location>
</feature>
<dbReference type="OrthoDB" id="390116at2"/>
<protein>
    <recommendedName>
        <fullName evidence="4">Lipoprotein</fullName>
    </recommendedName>
</protein>
<evidence type="ECO:0000256" key="1">
    <source>
        <dbReference type="SAM" id="SignalP"/>
    </source>
</evidence>
<keyword evidence="1" id="KW-0732">Signal</keyword>
<dbReference type="NCBIfam" id="NF045726">
    <property type="entry name" value="XXplasma_LP"/>
    <property type="match status" value="1"/>
</dbReference>
<dbReference type="Proteomes" id="UP000231823">
    <property type="component" value="Chromosome"/>
</dbReference>
<dbReference type="NCBIfam" id="NF038029">
    <property type="entry name" value="LP_plasma"/>
    <property type="match status" value="1"/>
</dbReference>
<dbReference type="AlphaFoldDB" id="A0A2K8SDR5"/>
<accession>A0A2K8SDR5</accession>
<proteinExistence type="predicted"/>
<evidence type="ECO:0000313" key="3">
    <source>
        <dbReference type="Proteomes" id="UP000231823"/>
    </source>
</evidence>
<reference evidence="2 3" key="1">
    <citation type="submission" date="2017-12" db="EMBL/GenBank/DDBJ databases">
        <title>Complete genome sequence of Spiroplasma floricola 23-6 (ATCC 29989).</title>
        <authorList>
            <person name="Tsai Y.-M."/>
            <person name="Wu P.-S."/>
            <person name="Lo W.-S."/>
            <person name="Kuo C.-H."/>
        </authorList>
    </citation>
    <scope>NUCLEOTIDE SEQUENCE [LARGE SCALE GENOMIC DNA]</scope>
    <source>
        <strain evidence="2 3">23-6</strain>
    </source>
</reference>
<dbReference type="KEGG" id="sfz:SFLOR_v1c05520"/>
<dbReference type="EMBL" id="CP025057">
    <property type="protein sequence ID" value="AUB31604.1"/>
    <property type="molecule type" value="Genomic_DNA"/>
</dbReference>
<sequence>MKKLLSLLGALGITASTSITAVACAKPSSSNTKTEDVLLNNVLPETILKAYKEKNPNANIDELEVFDYNQNSARLVYKKSSNSNGKFEPIIFNYKIKALDLSDNNQALVRNILVGEMDENGVINKTISASDVVKNKKVTKNSIRTSFAIMNGVFLNEEDIEIGDINYNNDTVTIKSKNQNILKGTEEVILTLNKNVSSNDILKVTEIGNIYLPGSLYDNRRNYFDGTYKDEQGNNVAEGNILVALPILFQNLGDRNKLFSYLATDLVLSAMAIAGVSSSKIEENMSMNFFKLNLSWGGEQNSLVSNNIITATDSQTVNIKFNLQKEDRLILGEHRPSSKDFTVSKKAYASKDIKTIISEIYDQADSAFKNQVSKEMFIKFSTINFASENETPTIELLPGGDYVYAFDPMAFQLVSYQLDQEKDKELIKKLKPPKEGKTFGYKFVVQE</sequence>
<evidence type="ECO:0000313" key="2">
    <source>
        <dbReference type="EMBL" id="AUB31604.1"/>
    </source>
</evidence>
<keyword evidence="3" id="KW-1185">Reference proteome</keyword>
<gene>
    <name evidence="2" type="ORF">SFLOR_v1c05520</name>
</gene>
<dbReference type="PROSITE" id="PS51257">
    <property type="entry name" value="PROKAR_LIPOPROTEIN"/>
    <property type="match status" value="1"/>
</dbReference>
<dbReference type="RefSeq" id="WP_100916589.1">
    <property type="nucleotide sequence ID" value="NZ_CP025057.1"/>
</dbReference>
<name>A0A2K8SDR5_9MOLU</name>
<evidence type="ECO:0008006" key="4">
    <source>
        <dbReference type="Google" id="ProtNLM"/>
    </source>
</evidence>